<keyword evidence="2" id="KW-1185">Reference proteome</keyword>
<dbReference type="SUPFAM" id="SSF47240">
    <property type="entry name" value="Ferritin-like"/>
    <property type="match status" value="1"/>
</dbReference>
<dbReference type="InterPro" id="IPR012348">
    <property type="entry name" value="RNR-like"/>
</dbReference>
<evidence type="ECO:0008006" key="3">
    <source>
        <dbReference type="Google" id="ProtNLM"/>
    </source>
</evidence>
<organism evidence="1 2">
    <name type="scientific">Streptomyces hundungensis</name>
    <dbReference type="NCBI Taxonomy" id="1077946"/>
    <lineage>
        <taxon>Bacteria</taxon>
        <taxon>Bacillati</taxon>
        <taxon>Actinomycetota</taxon>
        <taxon>Actinomycetes</taxon>
        <taxon>Kitasatosporales</taxon>
        <taxon>Streptomycetaceae</taxon>
        <taxon>Streptomyces</taxon>
    </lineage>
</organism>
<dbReference type="OrthoDB" id="581579at2"/>
<gene>
    <name evidence="1" type="ORF">DWB77_07159</name>
</gene>
<dbReference type="GO" id="GO:0016491">
    <property type="term" value="F:oxidoreductase activity"/>
    <property type="evidence" value="ECO:0007669"/>
    <property type="project" value="InterPro"/>
</dbReference>
<dbReference type="AlphaFoldDB" id="A0A387HN21"/>
<dbReference type="Gene3D" id="1.10.620.20">
    <property type="entry name" value="Ribonucleotide Reductase, subunit A"/>
    <property type="match status" value="1"/>
</dbReference>
<dbReference type="Proteomes" id="UP000271554">
    <property type="component" value="Chromosome"/>
</dbReference>
<dbReference type="KEGG" id="shun:DWB77_07159"/>
<proteinExistence type="predicted"/>
<evidence type="ECO:0000313" key="2">
    <source>
        <dbReference type="Proteomes" id="UP000271554"/>
    </source>
</evidence>
<dbReference type="Pfam" id="PF11583">
    <property type="entry name" value="AurF"/>
    <property type="match status" value="1"/>
</dbReference>
<protein>
    <recommendedName>
        <fullName evidence="3">N-oxidase</fullName>
    </recommendedName>
</protein>
<dbReference type="RefSeq" id="WP_120726646.1">
    <property type="nucleotide sequence ID" value="NZ_CP032698.1"/>
</dbReference>
<dbReference type="InterPro" id="IPR009078">
    <property type="entry name" value="Ferritin-like_SF"/>
</dbReference>
<dbReference type="InterPro" id="IPR025859">
    <property type="entry name" value="AurF/CmlI"/>
</dbReference>
<sequence>MRDHTDEKSGAAGHVEYDDGHVRIGGLPAFDPADPAENAVIDRLVGNWHRRAAVKREEPDVYALFDPARPDFREDMIPFRDHPIWERLGDEARSRLLSWGWVAYNRNTVLIEQRIANPAFELVIAGAYPGLGGQQLELAVAQAMVDEQYHTLMHINGSAVTRRMRRSDFSDRVLPDSHITAIHQEHLDRCEEPWQRSLVTLGFATVAEISINAYLGLLADDERIQVVNSTTVKLHNRDEYCHASISGEMMKQVYEALPADRRRFLLEEVVAGLEAFVAPDFATWEAIVAFEGVPGWEKAAAEVREAQGGTHLVQDHSGVHGLLAEMDVLDQVEFGWGTTVTR</sequence>
<name>A0A387HN21_9ACTN</name>
<accession>A0A387HN21</accession>
<reference evidence="1 2" key="1">
    <citation type="submission" date="2018-10" db="EMBL/GenBank/DDBJ databases">
        <title>Relationship between Morphology and Antimicrobial Activity in Streptomyces.</title>
        <authorList>
            <person name="Kang H.J."/>
            <person name="Kim S.B."/>
        </authorList>
    </citation>
    <scope>NUCLEOTIDE SEQUENCE [LARGE SCALE GENOMIC DNA]</scope>
    <source>
        <strain evidence="1 2">BH38</strain>
    </source>
</reference>
<evidence type="ECO:0000313" key="1">
    <source>
        <dbReference type="EMBL" id="AYG84944.1"/>
    </source>
</evidence>
<dbReference type="EMBL" id="CP032698">
    <property type="protein sequence ID" value="AYG84944.1"/>
    <property type="molecule type" value="Genomic_DNA"/>
</dbReference>